<comment type="similarity">
    <text evidence="1">Belongs to the AB hydrolase superfamily. AB hydrolase 4 family.</text>
</comment>
<dbReference type="GO" id="GO:0034338">
    <property type="term" value="F:short-chain carboxylesterase activity"/>
    <property type="evidence" value="ECO:0007669"/>
    <property type="project" value="TreeGrafter"/>
</dbReference>
<comment type="caution">
    <text evidence="5">The sequence shown here is derived from an EMBL/GenBank/DDBJ whole genome shotgun (WGS) entry which is preliminary data.</text>
</comment>
<reference evidence="5 6" key="1">
    <citation type="journal article" date="2024" name="Nat. Commun.">
        <title>Phylogenomics reveals the evolutionary origins of lichenization in chlorophyte algae.</title>
        <authorList>
            <person name="Puginier C."/>
            <person name="Libourel C."/>
            <person name="Otte J."/>
            <person name="Skaloud P."/>
            <person name="Haon M."/>
            <person name="Grisel S."/>
            <person name="Petersen M."/>
            <person name="Berrin J.G."/>
            <person name="Delaux P.M."/>
            <person name="Dal Grande F."/>
            <person name="Keller J."/>
        </authorList>
    </citation>
    <scope>NUCLEOTIDE SEQUENCE [LARGE SCALE GENOMIC DNA]</scope>
    <source>
        <strain evidence="5 6">SAG 2043</strain>
    </source>
</reference>
<dbReference type="PANTHER" id="PTHR10794:SF63">
    <property type="entry name" value="ALPHA_BETA HYDROLASE 1, ISOFORM A"/>
    <property type="match status" value="1"/>
</dbReference>
<dbReference type="InterPro" id="IPR029058">
    <property type="entry name" value="AB_hydrolase_fold"/>
</dbReference>
<dbReference type="Pfam" id="PF00561">
    <property type="entry name" value="Abhydrolase_1"/>
    <property type="match status" value="1"/>
</dbReference>
<dbReference type="AlphaFoldDB" id="A0AAW1PWW1"/>
<feature type="active site" description="Charge relay system" evidence="2">
    <location>
        <position position="340"/>
    </location>
</feature>
<dbReference type="SUPFAM" id="SSF53474">
    <property type="entry name" value="alpha/beta-Hydrolases"/>
    <property type="match status" value="1"/>
</dbReference>
<feature type="compositionally biased region" description="Polar residues" evidence="3">
    <location>
        <begin position="76"/>
        <end position="92"/>
    </location>
</feature>
<evidence type="ECO:0000313" key="6">
    <source>
        <dbReference type="Proteomes" id="UP001489004"/>
    </source>
</evidence>
<feature type="domain" description="AB hydrolase-1" evidence="4">
    <location>
        <begin position="102"/>
        <end position="345"/>
    </location>
</feature>
<dbReference type="InterPro" id="IPR012020">
    <property type="entry name" value="ABHD4"/>
</dbReference>
<sequence>MQLHYNTSSPVLRTLLALCPSLQEGIRFIPTTWLRNGHLQTLWCVLDRRAPQIAYQRQLLTTVDGGTSAIDWAEPSASQGTATEPAGNNTIHSVAPPASPRPVLLLSPGLTSTSQSNYVRRAVDAALRQGWKCGVINHRGLSGVKLTSCHLYSAGFTGDVRAAVLRTLQDQPAGTPILLGGFSLGGNVVAKYLAEEGANSRIIGAFTFSNPFNLVASDHKMTHAFLSRWVYAPALASQLKLATSLHDPAMLQHKVDFEGVRKAKTVRDFDEAFTRRMFDYASVDDYYRDASSAPRIAQVRTPTLCLNAADDPIVPEEGLPLQEVCRSSSVVLAVTQHGGHVAHFTGWHADSWGLPRCIEFLSAALQAHGQGHDNGHVK</sequence>
<evidence type="ECO:0000256" key="3">
    <source>
        <dbReference type="SAM" id="MobiDB-lite"/>
    </source>
</evidence>
<evidence type="ECO:0000313" key="5">
    <source>
        <dbReference type="EMBL" id="KAK9814285.1"/>
    </source>
</evidence>
<feature type="region of interest" description="Disordered" evidence="3">
    <location>
        <begin position="73"/>
        <end position="95"/>
    </location>
</feature>
<dbReference type="Gene3D" id="3.40.50.1820">
    <property type="entry name" value="alpha/beta hydrolase"/>
    <property type="match status" value="1"/>
</dbReference>
<dbReference type="InterPro" id="IPR000073">
    <property type="entry name" value="AB_hydrolase_1"/>
</dbReference>
<name>A0AAW1PWW1_9CHLO</name>
<evidence type="ECO:0000256" key="2">
    <source>
        <dbReference type="PIRSR" id="PIRSR005211-1"/>
    </source>
</evidence>
<dbReference type="Proteomes" id="UP001489004">
    <property type="component" value="Unassembled WGS sequence"/>
</dbReference>
<gene>
    <name evidence="5" type="ORF">WJX72_003421</name>
</gene>
<evidence type="ECO:0000256" key="1">
    <source>
        <dbReference type="ARBA" id="ARBA00010884"/>
    </source>
</evidence>
<proteinExistence type="inferred from homology"/>
<dbReference type="EMBL" id="JALJOR010000007">
    <property type="protein sequence ID" value="KAK9814285.1"/>
    <property type="molecule type" value="Genomic_DNA"/>
</dbReference>
<feature type="active site" description="Charge relay system" evidence="2">
    <location>
        <position position="183"/>
    </location>
</feature>
<accession>A0AAW1PWW1</accession>
<dbReference type="InterPro" id="IPR050960">
    <property type="entry name" value="AB_hydrolase_4_sf"/>
</dbReference>
<organism evidence="5 6">
    <name type="scientific">[Myrmecia] bisecta</name>
    <dbReference type="NCBI Taxonomy" id="41462"/>
    <lineage>
        <taxon>Eukaryota</taxon>
        <taxon>Viridiplantae</taxon>
        <taxon>Chlorophyta</taxon>
        <taxon>core chlorophytes</taxon>
        <taxon>Trebouxiophyceae</taxon>
        <taxon>Trebouxiales</taxon>
        <taxon>Trebouxiaceae</taxon>
        <taxon>Myrmecia</taxon>
    </lineage>
</organism>
<keyword evidence="6" id="KW-1185">Reference proteome</keyword>
<protein>
    <recommendedName>
        <fullName evidence="4">AB hydrolase-1 domain-containing protein</fullName>
    </recommendedName>
</protein>
<dbReference type="PIRSF" id="PIRSF005211">
    <property type="entry name" value="Ab_hydro_YheT"/>
    <property type="match status" value="1"/>
</dbReference>
<feature type="active site" description="Charge relay system" evidence="2">
    <location>
        <position position="311"/>
    </location>
</feature>
<evidence type="ECO:0000259" key="4">
    <source>
        <dbReference type="Pfam" id="PF00561"/>
    </source>
</evidence>
<dbReference type="PANTHER" id="PTHR10794">
    <property type="entry name" value="ABHYDROLASE DOMAIN-CONTAINING PROTEIN"/>
    <property type="match status" value="1"/>
</dbReference>
<dbReference type="GO" id="GO:0047372">
    <property type="term" value="F:monoacylglycerol lipase activity"/>
    <property type="evidence" value="ECO:0007669"/>
    <property type="project" value="TreeGrafter"/>
</dbReference>